<dbReference type="AlphaFoldDB" id="A0A7R7DU04"/>
<keyword evidence="4" id="KW-0472">Membrane</keyword>
<dbReference type="KEGG" id="atl:Athai_52680"/>
<dbReference type="Gene3D" id="1.20.120.1760">
    <property type="match status" value="1"/>
</dbReference>
<name>A0A7R7DU04_9ACTN</name>
<dbReference type="Pfam" id="PF01066">
    <property type="entry name" value="CDP-OH_P_transf"/>
    <property type="match status" value="1"/>
</dbReference>
<proteinExistence type="inferred from homology"/>
<protein>
    <recommendedName>
        <fullName evidence="7">CDP-alcohol phosphatidyltransferase</fullName>
    </recommendedName>
</protein>
<dbReference type="PROSITE" id="PS00379">
    <property type="entry name" value="CDP_ALCOHOL_P_TRANSF"/>
    <property type="match status" value="1"/>
</dbReference>
<keyword evidence="6" id="KW-1185">Reference proteome</keyword>
<feature type="compositionally biased region" description="Basic and acidic residues" evidence="3">
    <location>
        <begin position="15"/>
        <end position="26"/>
    </location>
</feature>
<dbReference type="InterPro" id="IPR000462">
    <property type="entry name" value="CDP-OH_P_trans"/>
</dbReference>
<organism evidence="5 6">
    <name type="scientific">Actinocatenispora thailandica</name>
    <dbReference type="NCBI Taxonomy" id="227318"/>
    <lineage>
        <taxon>Bacteria</taxon>
        <taxon>Bacillati</taxon>
        <taxon>Actinomycetota</taxon>
        <taxon>Actinomycetes</taxon>
        <taxon>Micromonosporales</taxon>
        <taxon>Micromonosporaceae</taxon>
        <taxon>Actinocatenispora</taxon>
    </lineage>
</organism>
<feature type="transmembrane region" description="Helical" evidence="4">
    <location>
        <begin position="74"/>
        <end position="98"/>
    </location>
</feature>
<dbReference type="GO" id="GO:0016780">
    <property type="term" value="F:phosphotransferase activity, for other substituted phosphate groups"/>
    <property type="evidence" value="ECO:0007669"/>
    <property type="project" value="InterPro"/>
</dbReference>
<dbReference type="Proteomes" id="UP000611640">
    <property type="component" value="Chromosome"/>
</dbReference>
<dbReference type="GO" id="GO:0016020">
    <property type="term" value="C:membrane"/>
    <property type="evidence" value="ECO:0007669"/>
    <property type="project" value="InterPro"/>
</dbReference>
<accession>A0A7R7DU04</accession>
<feature type="transmembrane region" description="Helical" evidence="4">
    <location>
        <begin position="250"/>
        <end position="275"/>
    </location>
</feature>
<dbReference type="InterPro" id="IPR043130">
    <property type="entry name" value="CDP-OH_PTrfase_TM_dom"/>
</dbReference>
<evidence type="ECO:0000256" key="3">
    <source>
        <dbReference type="SAM" id="MobiDB-lite"/>
    </source>
</evidence>
<feature type="transmembrane region" description="Helical" evidence="4">
    <location>
        <begin position="220"/>
        <end position="238"/>
    </location>
</feature>
<sequence length="292" mass="30818">MLVGQRSYEPTATIRRPDDAPRDGQHRTIGTIVPPRPEAAALALPPVPVEPGFESTAPRVPRLLPGEHTLRRRVGFLLANGCTVASLLLGVTSIFLAIAGDLRIGALCLVGCVVFDGLDGGVARAFGVSSPFGAQMDSMADMCSFGIAAPVLVFRWLSDDTPLYVLGPACALIAVCAAIRLARFNVSPKDGCYFSGIPTTIVACILALGCLLHPHHGAPIVASIAVLALLMVTTFPYAKLAQLRRLPLWLAIVPVAGALLDLSTTFLALVAIYLLSGPAIWLLRRRRTASPA</sequence>
<evidence type="ECO:0000313" key="5">
    <source>
        <dbReference type="EMBL" id="BCJ37765.1"/>
    </source>
</evidence>
<evidence type="ECO:0000256" key="4">
    <source>
        <dbReference type="SAM" id="Phobius"/>
    </source>
</evidence>
<dbReference type="EMBL" id="AP023355">
    <property type="protein sequence ID" value="BCJ37765.1"/>
    <property type="molecule type" value="Genomic_DNA"/>
</dbReference>
<feature type="transmembrane region" description="Helical" evidence="4">
    <location>
        <begin position="193"/>
        <end position="214"/>
    </location>
</feature>
<reference evidence="5 6" key="1">
    <citation type="submission" date="2020-08" db="EMBL/GenBank/DDBJ databases">
        <title>Whole genome shotgun sequence of Actinocatenispora thailandica NBRC 105041.</title>
        <authorList>
            <person name="Komaki H."/>
            <person name="Tamura T."/>
        </authorList>
    </citation>
    <scope>NUCLEOTIDE SEQUENCE [LARGE SCALE GENOMIC DNA]</scope>
    <source>
        <strain evidence="5 6">NBRC 105041</strain>
    </source>
</reference>
<feature type="region of interest" description="Disordered" evidence="3">
    <location>
        <begin position="1"/>
        <end position="27"/>
    </location>
</feature>
<dbReference type="GO" id="GO:0008654">
    <property type="term" value="P:phospholipid biosynthetic process"/>
    <property type="evidence" value="ECO:0007669"/>
    <property type="project" value="InterPro"/>
</dbReference>
<comment type="similarity">
    <text evidence="2">Belongs to the CDP-alcohol phosphatidyltransferase class-I family.</text>
</comment>
<evidence type="ECO:0000313" key="6">
    <source>
        <dbReference type="Proteomes" id="UP000611640"/>
    </source>
</evidence>
<dbReference type="InterPro" id="IPR048254">
    <property type="entry name" value="CDP_ALCOHOL_P_TRANSF_CS"/>
</dbReference>
<gene>
    <name evidence="5" type="ORF">Athai_52680</name>
</gene>
<evidence type="ECO:0008006" key="7">
    <source>
        <dbReference type="Google" id="ProtNLM"/>
    </source>
</evidence>
<keyword evidence="4" id="KW-0812">Transmembrane</keyword>
<evidence type="ECO:0000256" key="1">
    <source>
        <dbReference type="ARBA" id="ARBA00022679"/>
    </source>
</evidence>
<evidence type="ECO:0000256" key="2">
    <source>
        <dbReference type="RuleBase" id="RU003750"/>
    </source>
</evidence>
<keyword evidence="4" id="KW-1133">Transmembrane helix</keyword>
<feature type="transmembrane region" description="Helical" evidence="4">
    <location>
        <begin position="163"/>
        <end position="181"/>
    </location>
</feature>
<keyword evidence="1 2" id="KW-0808">Transferase</keyword>